<keyword evidence="1" id="KW-1185">Reference proteome</keyword>
<dbReference type="Proteomes" id="UP000887565">
    <property type="component" value="Unplaced"/>
</dbReference>
<evidence type="ECO:0000313" key="2">
    <source>
        <dbReference type="WBParaSite" id="nRc.2.0.1.t43378-RA"/>
    </source>
</evidence>
<organism evidence="1 2">
    <name type="scientific">Romanomermis culicivorax</name>
    <name type="common">Nematode worm</name>
    <dbReference type="NCBI Taxonomy" id="13658"/>
    <lineage>
        <taxon>Eukaryota</taxon>
        <taxon>Metazoa</taxon>
        <taxon>Ecdysozoa</taxon>
        <taxon>Nematoda</taxon>
        <taxon>Enoplea</taxon>
        <taxon>Dorylaimia</taxon>
        <taxon>Mermithida</taxon>
        <taxon>Mermithoidea</taxon>
        <taxon>Mermithidae</taxon>
        <taxon>Romanomermis</taxon>
    </lineage>
</organism>
<dbReference type="AlphaFoldDB" id="A0A915L0U9"/>
<dbReference type="WBParaSite" id="nRc.2.0.1.t43378-RA">
    <property type="protein sequence ID" value="nRc.2.0.1.t43378-RA"/>
    <property type="gene ID" value="nRc.2.0.1.g43378"/>
</dbReference>
<evidence type="ECO:0000313" key="1">
    <source>
        <dbReference type="Proteomes" id="UP000887565"/>
    </source>
</evidence>
<reference evidence="2" key="1">
    <citation type="submission" date="2022-11" db="UniProtKB">
        <authorList>
            <consortium name="WormBaseParasite"/>
        </authorList>
    </citation>
    <scope>IDENTIFICATION</scope>
</reference>
<accession>A0A915L0U9</accession>
<sequence length="272" mass="31037">MDDHRQENLNIEIMTPTFHNFGSMKLPGPVHKQVRFNHDKTIDDDSCPQLIDLQDSLRDRLKPTPSLLLTDRRRRVRSASLSDEYCTPAPENLAHRDSTSLLYEIVSLNGEGGTLKGCYLSGRDTCFDVDYTTFCGLKLTGDIMRDIFRVGDTLYVEQRSPYVKVCNGRGRREWRALDVRSPNAYSPENGTHNFSDDDEHIVWITYGRIKLISKRKRSYMIIATNVREQPKISLLPNFSSKDSFTPAFSGEPEQIIDSLKRSARKSTFGPIG</sequence>
<protein>
    <submittedName>
        <fullName evidence="2">Uncharacterized protein</fullName>
    </submittedName>
</protein>
<name>A0A915L0U9_ROMCU</name>
<proteinExistence type="predicted"/>